<dbReference type="PANTHER" id="PTHR35186:SF4">
    <property type="entry name" value="PRION-INHIBITION AND PROPAGATION HELO DOMAIN-CONTAINING PROTEIN"/>
    <property type="match status" value="1"/>
</dbReference>
<dbReference type="PANTHER" id="PTHR35186">
    <property type="entry name" value="ANK_REP_REGION DOMAIN-CONTAINING PROTEIN"/>
    <property type="match status" value="1"/>
</dbReference>
<reference evidence="3" key="1">
    <citation type="journal article" date="2020" name="Stud. Mycol.">
        <title>101 Dothideomycetes genomes: a test case for predicting lifestyles and emergence of pathogens.</title>
        <authorList>
            <person name="Haridas S."/>
            <person name="Albert R."/>
            <person name="Binder M."/>
            <person name="Bloem J."/>
            <person name="Labutti K."/>
            <person name="Salamov A."/>
            <person name="Andreopoulos B."/>
            <person name="Baker S."/>
            <person name="Barry K."/>
            <person name="Bills G."/>
            <person name="Bluhm B."/>
            <person name="Cannon C."/>
            <person name="Castanera R."/>
            <person name="Culley D."/>
            <person name="Daum C."/>
            <person name="Ezra D."/>
            <person name="Gonzalez J."/>
            <person name="Henrissat B."/>
            <person name="Kuo A."/>
            <person name="Liang C."/>
            <person name="Lipzen A."/>
            <person name="Lutzoni F."/>
            <person name="Magnuson J."/>
            <person name="Mondo S."/>
            <person name="Nolan M."/>
            <person name="Ohm R."/>
            <person name="Pangilinan J."/>
            <person name="Park H.-J."/>
            <person name="Ramirez L."/>
            <person name="Alfaro M."/>
            <person name="Sun H."/>
            <person name="Tritt A."/>
            <person name="Yoshinaga Y."/>
            <person name="Zwiers L.-H."/>
            <person name="Turgeon B."/>
            <person name="Goodwin S."/>
            <person name="Spatafora J."/>
            <person name="Crous P."/>
            <person name="Grigoriev I."/>
        </authorList>
    </citation>
    <scope>NUCLEOTIDE SEQUENCE</scope>
    <source>
        <strain evidence="3">CBS 122368</strain>
    </source>
</reference>
<organism evidence="3 4">
    <name type="scientific">Trematosphaeria pertusa</name>
    <dbReference type="NCBI Taxonomy" id="390896"/>
    <lineage>
        <taxon>Eukaryota</taxon>
        <taxon>Fungi</taxon>
        <taxon>Dikarya</taxon>
        <taxon>Ascomycota</taxon>
        <taxon>Pezizomycotina</taxon>
        <taxon>Dothideomycetes</taxon>
        <taxon>Pleosporomycetidae</taxon>
        <taxon>Pleosporales</taxon>
        <taxon>Massarineae</taxon>
        <taxon>Trematosphaeriaceae</taxon>
        <taxon>Trematosphaeria</taxon>
    </lineage>
</organism>
<evidence type="ECO:0000313" key="3">
    <source>
        <dbReference type="EMBL" id="KAF2249868.1"/>
    </source>
</evidence>
<protein>
    <recommendedName>
        <fullName evidence="2">DUF7580 domain-containing protein</fullName>
    </recommendedName>
</protein>
<dbReference type="OrthoDB" id="5331891at2759"/>
<feature type="signal peptide" evidence="1">
    <location>
        <begin position="1"/>
        <end position="23"/>
    </location>
</feature>
<keyword evidence="4" id="KW-1185">Reference proteome</keyword>
<gene>
    <name evidence="3" type="ORF">BU26DRAFT_425408</name>
</gene>
<evidence type="ECO:0000256" key="1">
    <source>
        <dbReference type="SAM" id="SignalP"/>
    </source>
</evidence>
<name>A0A6A6IIJ6_9PLEO</name>
<sequence>MSGIEVAGLVFGVLPLLIEAVKAYSSISDGFHTFRHYSREIKSSSVQLKVHNGIFLNECRLLLRLVEDEKGVKDMLEDEVDRRWTSKQFNDRLNAALRDNFELCRSIIEETKDIIEGLRKELNQFDVLLDEKKQGESIKSAIRRLRGAIKISFDKSKYQRYLAELRDRNGDLSHLRAQIGAFQQQDTCASGTSVRHRALPTRFQSIQTASQKLHEALCGAWCCDDLSHRGHYAKLCVDADVQAEVRLDLAISCQQTPSELIDGLMQEPPIWLYVQSMSIDARGYDEKTKEAAISLQEPLSAVLSGSSSSSTVLKKKASSDLAQPTTCRKRKKRVHFINDQDTEAPQNLCNTISAVVAQQTTQMLNLCQAKNICHYLKRNLLACDGSVARRCVGYLETPKMYRHLFYLRKEKRSTSATSTSRDLAAIRSIFDIMRQEADDVLEVKDQLQLAHKTALAILQFNDTPWLPERWRLRDMSYFGSQRVFDEAALKSLHLSSQIASSIRANTLAMDGVERAQEAAVSEEVRYGINNTTLFFLGVALLEIAHWAPLEEKMTSRDLNNEIFAARRLASARAPLGPEYQKLAQKCLQCNFGFGTQLGNKGLQAAVYNDVVCSLEKMMDSLSV</sequence>
<evidence type="ECO:0000259" key="2">
    <source>
        <dbReference type="Pfam" id="PF24476"/>
    </source>
</evidence>
<proteinExistence type="predicted"/>
<dbReference type="EMBL" id="ML987194">
    <property type="protein sequence ID" value="KAF2249868.1"/>
    <property type="molecule type" value="Genomic_DNA"/>
</dbReference>
<feature type="chain" id="PRO_5025457908" description="DUF7580 domain-containing protein" evidence="1">
    <location>
        <begin position="24"/>
        <end position="623"/>
    </location>
</feature>
<feature type="domain" description="DUF7580" evidence="2">
    <location>
        <begin position="204"/>
        <end position="619"/>
    </location>
</feature>
<dbReference type="InterPro" id="IPR056002">
    <property type="entry name" value="DUF7580"/>
</dbReference>
<dbReference type="Pfam" id="PF24476">
    <property type="entry name" value="DUF7580"/>
    <property type="match status" value="1"/>
</dbReference>
<keyword evidence="1" id="KW-0732">Signal</keyword>
<dbReference type="Proteomes" id="UP000800094">
    <property type="component" value="Unassembled WGS sequence"/>
</dbReference>
<dbReference type="RefSeq" id="XP_033684872.1">
    <property type="nucleotide sequence ID" value="XM_033823624.1"/>
</dbReference>
<dbReference type="GeneID" id="54576954"/>
<evidence type="ECO:0000313" key="4">
    <source>
        <dbReference type="Proteomes" id="UP000800094"/>
    </source>
</evidence>
<accession>A0A6A6IIJ6</accession>
<dbReference type="AlphaFoldDB" id="A0A6A6IIJ6"/>